<name>A0A1M7KFB5_9BACT</name>
<keyword evidence="2" id="KW-1185">Reference proteome</keyword>
<proteinExistence type="predicted"/>
<dbReference type="AlphaFoldDB" id="A0A1M7KFB5"/>
<organism evidence="1 2">
    <name type="scientific">Chitinophaga jiangningensis</name>
    <dbReference type="NCBI Taxonomy" id="1419482"/>
    <lineage>
        <taxon>Bacteria</taxon>
        <taxon>Pseudomonadati</taxon>
        <taxon>Bacteroidota</taxon>
        <taxon>Chitinophagia</taxon>
        <taxon>Chitinophagales</taxon>
        <taxon>Chitinophagaceae</taxon>
        <taxon>Chitinophaga</taxon>
    </lineage>
</organism>
<protein>
    <submittedName>
        <fullName evidence="1">Uncharacterized protein</fullName>
    </submittedName>
</protein>
<reference evidence="1 2" key="1">
    <citation type="submission" date="2016-11" db="EMBL/GenBank/DDBJ databases">
        <authorList>
            <person name="Jaros S."/>
            <person name="Januszkiewicz K."/>
            <person name="Wedrychowicz H."/>
        </authorList>
    </citation>
    <scope>NUCLEOTIDE SEQUENCE [LARGE SCALE GENOMIC DNA]</scope>
    <source>
        <strain evidence="1 2">DSM 27406</strain>
    </source>
</reference>
<accession>A0A1M7KFB5</accession>
<dbReference type="Proteomes" id="UP000184420">
    <property type="component" value="Unassembled WGS sequence"/>
</dbReference>
<gene>
    <name evidence="1" type="ORF">SAMN05444266_109272</name>
</gene>
<dbReference type="EMBL" id="FRBL01000009">
    <property type="protein sequence ID" value="SHM63522.1"/>
    <property type="molecule type" value="Genomic_DNA"/>
</dbReference>
<sequence length="29" mass="3169">MLNSSNDRDVENFGEENLSGLLAGLAQFK</sequence>
<evidence type="ECO:0000313" key="1">
    <source>
        <dbReference type="EMBL" id="SHM63522.1"/>
    </source>
</evidence>
<evidence type="ECO:0000313" key="2">
    <source>
        <dbReference type="Proteomes" id="UP000184420"/>
    </source>
</evidence>